<reference evidence="1" key="1">
    <citation type="journal article" date="2014" name="Int. J. Syst. Evol. Microbiol.">
        <title>Complete genome sequence of Corynebacterium casei LMG S-19264T (=DSM 44701T), isolated from a smear-ripened cheese.</title>
        <authorList>
            <consortium name="US DOE Joint Genome Institute (JGI-PGF)"/>
            <person name="Walter F."/>
            <person name="Albersmeier A."/>
            <person name="Kalinowski J."/>
            <person name="Ruckert C."/>
        </authorList>
    </citation>
    <scope>NUCLEOTIDE SEQUENCE</scope>
    <source>
        <strain evidence="1">JCM 3091</strain>
    </source>
</reference>
<accession>A0A8J3BQZ1</accession>
<proteinExistence type="predicted"/>
<name>A0A8J3BQZ1_9ACTN</name>
<dbReference type="RefSeq" id="WP_189115248.1">
    <property type="nucleotide sequence ID" value="NZ_BMQC01000013.1"/>
</dbReference>
<keyword evidence="2" id="KW-1185">Reference proteome</keyword>
<comment type="caution">
    <text evidence="1">The sequence shown here is derived from an EMBL/GenBank/DDBJ whole genome shotgun (WGS) entry which is preliminary data.</text>
</comment>
<organism evidence="1 2">
    <name type="scientific">Pilimelia terevasa</name>
    <dbReference type="NCBI Taxonomy" id="53372"/>
    <lineage>
        <taxon>Bacteria</taxon>
        <taxon>Bacillati</taxon>
        <taxon>Actinomycetota</taxon>
        <taxon>Actinomycetes</taxon>
        <taxon>Micromonosporales</taxon>
        <taxon>Micromonosporaceae</taxon>
        <taxon>Pilimelia</taxon>
    </lineage>
</organism>
<evidence type="ECO:0000313" key="1">
    <source>
        <dbReference type="EMBL" id="GGK37634.1"/>
    </source>
</evidence>
<sequence length="132" mass="15088">MPVLQPSATEEFTVSGDRWRHRPDVMLLSVAEWRAVVEERTWPPYVTVLLDALALAADDNGEILNFRLHEFYAAEMSAVLRDGDDAAEWSLAYDRFVALVLMSTMEQLLHTGYLALRDNETSYDYRLVIPPV</sequence>
<dbReference type="Proteomes" id="UP000662200">
    <property type="component" value="Unassembled WGS sequence"/>
</dbReference>
<dbReference type="AlphaFoldDB" id="A0A8J3BQZ1"/>
<protein>
    <submittedName>
        <fullName evidence="1">Uncharacterized protein</fullName>
    </submittedName>
</protein>
<evidence type="ECO:0000313" key="2">
    <source>
        <dbReference type="Proteomes" id="UP000662200"/>
    </source>
</evidence>
<dbReference type="EMBL" id="BMQC01000013">
    <property type="protein sequence ID" value="GGK37634.1"/>
    <property type="molecule type" value="Genomic_DNA"/>
</dbReference>
<reference evidence="1" key="2">
    <citation type="submission" date="2020-09" db="EMBL/GenBank/DDBJ databases">
        <authorList>
            <person name="Sun Q."/>
            <person name="Ohkuma M."/>
        </authorList>
    </citation>
    <scope>NUCLEOTIDE SEQUENCE</scope>
    <source>
        <strain evidence="1">JCM 3091</strain>
    </source>
</reference>
<gene>
    <name evidence="1" type="ORF">GCM10010124_33040</name>
</gene>